<evidence type="ECO:0000313" key="1">
    <source>
        <dbReference type="EMBL" id="KOX69584.1"/>
    </source>
</evidence>
<name>A0A0N0BCX4_9HYME</name>
<dbReference type="Proteomes" id="UP000053105">
    <property type="component" value="Unassembled WGS sequence"/>
</dbReference>
<dbReference type="EMBL" id="KQ435885">
    <property type="protein sequence ID" value="KOX69584.1"/>
    <property type="molecule type" value="Genomic_DNA"/>
</dbReference>
<evidence type="ECO:0000313" key="2">
    <source>
        <dbReference type="Proteomes" id="UP000053105"/>
    </source>
</evidence>
<keyword evidence="2" id="KW-1185">Reference proteome</keyword>
<gene>
    <name evidence="1" type="ORF">WN51_05138</name>
</gene>
<proteinExistence type="predicted"/>
<accession>A0A0N0BCX4</accession>
<protein>
    <submittedName>
        <fullName evidence="1">Uncharacterized protein</fullName>
    </submittedName>
</protein>
<reference evidence="1 2" key="1">
    <citation type="submission" date="2015-07" db="EMBL/GenBank/DDBJ databases">
        <title>The genome of Melipona quadrifasciata.</title>
        <authorList>
            <person name="Pan H."/>
            <person name="Kapheim K."/>
        </authorList>
    </citation>
    <scope>NUCLEOTIDE SEQUENCE [LARGE SCALE GENOMIC DNA]</scope>
    <source>
        <strain evidence="1">0111107301</strain>
        <tissue evidence="1">Whole body</tissue>
    </source>
</reference>
<dbReference type="AlphaFoldDB" id="A0A0N0BCX4"/>
<sequence length="51" mass="6118">MYTLGLSLIMLNEETYGTNRSILYKSYVSFKNYFMDHYILEYLAIEMSIAY</sequence>
<organism evidence="1 2">
    <name type="scientific">Melipona quadrifasciata</name>
    <dbReference type="NCBI Taxonomy" id="166423"/>
    <lineage>
        <taxon>Eukaryota</taxon>
        <taxon>Metazoa</taxon>
        <taxon>Ecdysozoa</taxon>
        <taxon>Arthropoda</taxon>
        <taxon>Hexapoda</taxon>
        <taxon>Insecta</taxon>
        <taxon>Pterygota</taxon>
        <taxon>Neoptera</taxon>
        <taxon>Endopterygota</taxon>
        <taxon>Hymenoptera</taxon>
        <taxon>Apocrita</taxon>
        <taxon>Aculeata</taxon>
        <taxon>Apoidea</taxon>
        <taxon>Anthophila</taxon>
        <taxon>Apidae</taxon>
        <taxon>Melipona</taxon>
    </lineage>
</organism>